<keyword evidence="1" id="KW-0732">Signal</keyword>
<feature type="chain" id="PRO_5045084782" evidence="1">
    <location>
        <begin position="20"/>
        <end position="217"/>
    </location>
</feature>
<protein>
    <submittedName>
        <fullName evidence="2">Uncharacterized protein</fullName>
    </submittedName>
</protein>
<proteinExistence type="predicted"/>
<feature type="signal peptide" evidence="1">
    <location>
        <begin position="1"/>
        <end position="19"/>
    </location>
</feature>
<dbReference type="EMBL" id="JBEFKJ010000003">
    <property type="protein sequence ID" value="KAL2047144.1"/>
    <property type="molecule type" value="Genomic_DNA"/>
</dbReference>
<reference evidence="2 3" key="1">
    <citation type="submission" date="2024-09" db="EMBL/GenBank/DDBJ databases">
        <title>Rethinking Asexuality: The Enigmatic Case of Functional Sexual Genes in Lepraria (Stereocaulaceae).</title>
        <authorList>
            <person name="Doellman M."/>
            <person name="Sun Y."/>
            <person name="Barcenas-Pena A."/>
            <person name="Lumbsch H.T."/>
            <person name="Grewe F."/>
        </authorList>
    </citation>
    <scope>NUCLEOTIDE SEQUENCE [LARGE SCALE GENOMIC DNA]</scope>
    <source>
        <strain evidence="2 3">Mercado 3170</strain>
    </source>
</reference>
<accession>A0ABR4AN26</accession>
<name>A0ABR4AN26_9LECA</name>
<sequence length="217" mass="24692">MPSYRALCTLLLLPLSVLAGPIRNNTQTLPRSTNSDAVPGDTLSVTRCFCSSPNWVQDHTYGHYFLFDYHNGHLNRNYPIEDTCISNEIIYDKHNDAKFKANCLLAVHKVYCTKRDVDPHNTFCFIQRRFHKPEIKFNKQRRVLPNGPNMLTPIDEAETKCKALCANKVDGMDLLGGDPLRSVKKGSLGGEGVLTEDDRWSHVEYFPKIDVMCPHCH</sequence>
<evidence type="ECO:0000313" key="2">
    <source>
        <dbReference type="EMBL" id="KAL2047144.1"/>
    </source>
</evidence>
<dbReference type="Proteomes" id="UP001590950">
    <property type="component" value="Unassembled WGS sequence"/>
</dbReference>
<organism evidence="2 3">
    <name type="scientific">Stereocaulon virgatum</name>
    <dbReference type="NCBI Taxonomy" id="373712"/>
    <lineage>
        <taxon>Eukaryota</taxon>
        <taxon>Fungi</taxon>
        <taxon>Dikarya</taxon>
        <taxon>Ascomycota</taxon>
        <taxon>Pezizomycotina</taxon>
        <taxon>Lecanoromycetes</taxon>
        <taxon>OSLEUM clade</taxon>
        <taxon>Lecanoromycetidae</taxon>
        <taxon>Lecanorales</taxon>
        <taxon>Lecanorineae</taxon>
        <taxon>Stereocaulaceae</taxon>
        <taxon>Stereocaulon</taxon>
    </lineage>
</organism>
<comment type="caution">
    <text evidence="2">The sequence shown here is derived from an EMBL/GenBank/DDBJ whole genome shotgun (WGS) entry which is preliminary data.</text>
</comment>
<gene>
    <name evidence="2" type="ORF">N7G274_001163</name>
</gene>
<evidence type="ECO:0000256" key="1">
    <source>
        <dbReference type="SAM" id="SignalP"/>
    </source>
</evidence>
<keyword evidence="3" id="KW-1185">Reference proteome</keyword>
<evidence type="ECO:0000313" key="3">
    <source>
        <dbReference type="Proteomes" id="UP001590950"/>
    </source>
</evidence>